<dbReference type="AlphaFoldDB" id="A0A9W8JIP1"/>
<accession>A0A9W8JIP1</accession>
<dbReference type="PANTHER" id="PTHR39472:SF1">
    <property type="entry name" value="EXPRESSED PROTEIN"/>
    <property type="match status" value="1"/>
</dbReference>
<comment type="caution">
    <text evidence="1">The sequence shown here is derived from an EMBL/GenBank/DDBJ whole genome shotgun (WGS) entry which is preliminary data.</text>
</comment>
<protein>
    <submittedName>
        <fullName evidence="1">Uncharacterized protein</fullName>
    </submittedName>
</protein>
<proteinExistence type="predicted"/>
<dbReference type="PANTHER" id="PTHR39472">
    <property type="entry name" value="EXPRESSED PROTEIN"/>
    <property type="match status" value="1"/>
</dbReference>
<evidence type="ECO:0000313" key="1">
    <source>
        <dbReference type="EMBL" id="KAJ2935187.1"/>
    </source>
</evidence>
<gene>
    <name evidence="1" type="ORF">H1R20_g1956</name>
</gene>
<name>A0A9W8JIP1_9AGAR</name>
<keyword evidence="2" id="KW-1185">Reference proteome</keyword>
<organism evidence="1 2">
    <name type="scientific">Candolleomyces eurysporus</name>
    <dbReference type="NCBI Taxonomy" id="2828524"/>
    <lineage>
        <taxon>Eukaryota</taxon>
        <taxon>Fungi</taxon>
        <taxon>Dikarya</taxon>
        <taxon>Basidiomycota</taxon>
        <taxon>Agaricomycotina</taxon>
        <taxon>Agaricomycetes</taxon>
        <taxon>Agaricomycetidae</taxon>
        <taxon>Agaricales</taxon>
        <taxon>Agaricineae</taxon>
        <taxon>Psathyrellaceae</taxon>
        <taxon>Candolleomyces</taxon>
    </lineage>
</organism>
<sequence>MVVLSNNEETDVMQLWGIITQLGEQLSQNQAMSVALYTTAGKVKNQASNLQSGFVLRKFNLDKSQEDYDAALEQMNSNIAAENLGLLNDNKQLSSLIKEYEQTLETLMSNFRNRAVRL</sequence>
<reference evidence="1" key="1">
    <citation type="submission" date="2022-06" db="EMBL/GenBank/DDBJ databases">
        <title>Genome Sequence of Candolleomyces eurysporus.</title>
        <authorList>
            <person name="Buettner E."/>
        </authorList>
    </citation>
    <scope>NUCLEOTIDE SEQUENCE</scope>
    <source>
        <strain evidence="1">VTCC 930004</strain>
    </source>
</reference>
<evidence type="ECO:0000313" key="2">
    <source>
        <dbReference type="Proteomes" id="UP001140091"/>
    </source>
</evidence>
<dbReference type="Proteomes" id="UP001140091">
    <property type="component" value="Unassembled WGS sequence"/>
</dbReference>
<feature type="non-terminal residue" evidence="1">
    <location>
        <position position="1"/>
    </location>
</feature>
<dbReference type="OrthoDB" id="21214at2759"/>
<dbReference type="EMBL" id="JANBPK010000704">
    <property type="protein sequence ID" value="KAJ2935187.1"/>
    <property type="molecule type" value="Genomic_DNA"/>
</dbReference>